<accession>A0A147FCT4</accession>
<dbReference type="AlphaFoldDB" id="A0A147FCT4"/>
<evidence type="ECO:0000256" key="1">
    <source>
        <dbReference type="SAM" id="Phobius"/>
    </source>
</evidence>
<protein>
    <submittedName>
        <fullName evidence="2">Uncharacterized protein</fullName>
    </submittedName>
</protein>
<evidence type="ECO:0000313" key="2">
    <source>
        <dbReference type="EMBL" id="KTS14408.1"/>
    </source>
</evidence>
<reference evidence="2 3" key="1">
    <citation type="journal article" date="2016" name="Front. Microbiol.">
        <title>Genomic Resource of Rice Seed Associated Bacteria.</title>
        <authorList>
            <person name="Midha S."/>
            <person name="Bansal K."/>
            <person name="Sharma S."/>
            <person name="Kumar N."/>
            <person name="Patil P.P."/>
            <person name="Chaudhry V."/>
            <person name="Patil P.B."/>
        </authorList>
    </citation>
    <scope>NUCLEOTIDE SEQUENCE [LARGE SCALE GENOMIC DNA]</scope>
    <source>
        <strain evidence="2 3">RSA3</strain>
    </source>
</reference>
<keyword evidence="1" id="KW-0812">Transmembrane</keyword>
<evidence type="ECO:0000313" key="3">
    <source>
        <dbReference type="Proteomes" id="UP000072189"/>
    </source>
</evidence>
<dbReference type="EMBL" id="LDRV01000001">
    <property type="protein sequence ID" value="KTS14408.1"/>
    <property type="molecule type" value="Genomic_DNA"/>
</dbReference>
<gene>
    <name evidence="2" type="ORF">RSA3_00420</name>
</gene>
<keyword evidence="1" id="KW-1133">Transmembrane helix</keyword>
<organism evidence="2 3">
    <name type="scientific">Microbacterium testaceum</name>
    <name type="common">Aureobacterium testaceum</name>
    <name type="synonym">Brevibacterium testaceum</name>
    <dbReference type="NCBI Taxonomy" id="2033"/>
    <lineage>
        <taxon>Bacteria</taxon>
        <taxon>Bacillati</taxon>
        <taxon>Actinomycetota</taxon>
        <taxon>Actinomycetes</taxon>
        <taxon>Micrococcales</taxon>
        <taxon>Microbacteriaceae</taxon>
        <taxon>Microbacterium</taxon>
    </lineage>
</organism>
<proteinExistence type="predicted"/>
<dbReference type="PATRIC" id="fig|2033.7.peg.92"/>
<dbReference type="Proteomes" id="UP000072189">
    <property type="component" value="Unassembled WGS sequence"/>
</dbReference>
<keyword evidence="1" id="KW-0472">Membrane</keyword>
<comment type="caution">
    <text evidence="2">The sequence shown here is derived from an EMBL/GenBank/DDBJ whole genome shotgun (WGS) entry which is preliminary data.</text>
</comment>
<name>A0A147FCT4_MICTE</name>
<feature type="transmembrane region" description="Helical" evidence="1">
    <location>
        <begin position="6"/>
        <end position="25"/>
    </location>
</feature>
<sequence>MLLTGAFTLGGVILTVVSTGLGALIRRRWATSDLEMQTRALERGELRKLRRECYANLLTIFNRSADDVTKLEEGIAKGRVPLLENVDQEAASYISQHLTKFEALDEISNTALVVAGDRVSGLIREVEDALHWVFAEVARGRDPKPRWRVYHQKRDALSEEMRKELVTI</sequence>